<feature type="non-terminal residue" evidence="2">
    <location>
        <position position="80"/>
    </location>
</feature>
<dbReference type="SUPFAM" id="SSF53474">
    <property type="entry name" value="alpha/beta-Hydrolases"/>
    <property type="match status" value="1"/>
</dbReference>
<dbReference type="Pfam" id="PF00561">
    <property type="entry name" value="Abhydrolase_1"/>
    <property type="match status" value="1"/>
</dbReference>
<accession>A0A382P0P8</accession>
<dbReference type="Gene3D" id="3.40.50.1820">
    <property type="entry name" value="alpha/beta hydrolase"/>
    <property type="match status" value="1"/>
</dbReference>
<name>A0A382P0P8_9ZZZZ</name>
<sequence length="80" mass="8632">VKFSVSKTLKIAASSWGSQSDPLVILLHGGGQTRHAWGATGKKLSEAGFYALAIDLRGHGDSDWDEEGDYSINAYKHDLV</sequence>
<gene>
    <name evidence="2" type="ORF">METZ01_LOCUS319029</name>
</gene>
<dbReference type="EMBL" id="UINC01103640">
    <property type="protein sequence ID" value="SVC66175.1"/>
    <property type="molecule type" value="Genomic_DNA"/>
</dbReference>
<feature type="domain" description="AB hydrolase-1" evidence="1">
    <location>
        <begin position="22"/>
        <end position="75"/>
    </location>
</feature>
<dbReference type="InterPro" id="IPR029058">
    <property type="entry name" value="AB_hydrolase_fold"/>
</dbReference>
<dbReference type="InterPro" id="IPR000073">
    <property type="entry name" value="AB_hydrolase_1"/>
</dbReference>
<reference evidence="2" key="1">
    <citation type="submission" date="2018-05" db="EMBL/GenBank/DDBJ databases">
        <authorList>
            <person name="Lanie J.A."/>
            <person name="Ng W.-L."/>
            <person name="Kazmierczak K.M."/>
            <person name="Andrzejewski T.M."/>
            <person name="Davidsen T.M."/>
            <person name="Wayne K.J."/>
            <person name="Tettelin H."/>
            <person name="Glass J.I."/>
            <person name="Rusch D."/>
            <person name="Podicherti R."/>
            <person name="Tsui H.-C.T."/>
            <person name="Winkler M.E."/>
        </authorList>
    </citation>
    <scope>NUCLEOTIDE SEQUENCE</scope>
</reference>
<evidence type="ECO:0000259" key="1">
    <source>
        <dbReference type="Pfam" id="PF00561"/>
    </source>
</evidence>
<dbReference type="AlphaFoldDB" id="A0A382P0P8"/>
<feature type="non-terminal residue" evidence="2">
    <location>
        <position position="1"/>
    </location>
</feature>
<proteinExistence type="predicted"/>
<evidence type="ECO:0000313" key="2">
    <source>
        <dbReference type="EMBL" id="SVC66175.1"/>
    </source>
</evidence>
<organism evidence="2">
    <name type="scientific">marine metagenome</name>
    <dbReference type="NCBI Taxonomy" id="408172"/>
    <lineage>
        <taxon>unclassified sequences</taxon>
        <taxon>metagenomes</taxon>
        <taxon>ecological metagenomes</taxon>
    </lineage>
</organism>
<protein>
    <recommendedName>
        <fullName evidence="1">AB hydrolase-1 domain-containing protein</fullName>
    </recommendedName>
</protein>